<feature type="region of interest" description="Disordered" evidence="15">
    <location>
        <begin position="711"/>
        <end position="767"/>
    </location>
</feature>
<gene>
    <name evidence="19" type="ORF">ZHAS_00017298</name>
</gene>
<keyword evidence="21" id="KW-1185">Reference proteome</keyword>
<keyword evidence="12" id="KW-0675">Receptor</keyword>
<keyword evidence="10 16" id="KW-0472">Membrane</keyword>
<dbReference type="Proteomes" id="UP000030765">
    <property type="component" value="Unassembled WGS sequence"/>
</dbReference>
<dbReference type="InterPro" id="IPR006212">
    <property type="entry name" value="Furin_repeat"/>
</dbReference>
<dbReference type="CDD" id="cd00064">
    <property type="entry name" value="FU"/>
    <property type="match status" value="1"/>
</dbReference>
<evidence type="ECO:0000256" key="9">
    <source>
        <dbReference type="ARBA" id="ARBA00022989"/>
    </source>
</evidence>
<dbReference type="SMART" id="SM00261">
    <property type="entry name" value="FU"/>
    <property type="match status" value="2"/>
</dbReference>
<evidence type="ECO:0000256" key="14">
    <source>
        <dbReference type="ARBA" id="ARBA00051243"/>
    </source>
</evidence>
<dbReference type="AlphaFoldDB" id="A0A084WFZ9"/>
<feature type="domain" description="Fibronectin type-III" evidence="18">
    <location>
        <begin position="499"/>
        <end position="602"/>
    </location>
</feature>
<dbReference type="InterPro" id="IPR013783">
    <property type="entry name" value="Ig-like_fold"/>
</dbReference>
<evidence type="ECO:0000313" key="20">
    <source>
        <dbReference type="EnsemblMetazoa" id="ASIC017298-PA"/>
    </source>
</evidence>
<feature type="chain" id="PRO_5001784976" description="receptor protein-tyrosine kinase" evidence="17">
    <location>
        <begin position="24"/>
        <end position="1063"/>
    </location>
</feature>
<organism evidence="19">
    <name type="scientific">Anopheles sinensis</name>
    <name type="common">Mosquito</name>
    <dbReference type="NCBI Taxonomy" id="74873"/>
    <lineage>
        <taxon>Eukaryota</taxon>
        <taxon>Metazoa</taxon>
        <taxon>Ecdysozoa</taxon>
        <taxon>Arthropoda</taxon>
        <taxon>Hexapoda</taxon>
        <taxon>Insecta</taxon>
        <taxon>Pterygota</taxon>
        <taxon>Neoptera</taxon>
        <taxon>Endopterygota</taxon>
        <taxon>Diptera</taxon>
        <taxon>Nematocera</taxon>
        <taxon>Culicoidea</taxon>
        <taxon>Culicidae</taxon>
        <taxon>Anophelinae</taxon>
        <taxon>Anopheles</taxon>
    </lineage>
</organism>
<dbReference type="EnsemblMetazoa" id="ASIC017298-RA">
    <property type="protein sequence ID" value="ASIC017298-PA"/>
    <property type="gene ID" value="ASIC017298"/>
</dbReference>
<evidence type="ECO:0000256" key="7">
    <source>
        <dbReference type="ARBA" id="ARBA00022777"/>
    </source>
</evidence>
<keyword evidence="6" id="KW-0547">Nucleotide-binding</keyword>
<protein>
    <recommendedName>
        <fullName evidence="2">receptor protein-tyrosine kinase</fullName>
        <ecNumber evidence="2">2.7.10.1</ecNumber>
    </recommendedName>
</protein>
<evidence type="ECO:0000256" key="15">
    <source>
        <dbReference type="SAM" id="MobiDB-lite"/>
    </source>
</evidence>
<dbReference type="SUPFAM" id="SSF49265">
    <property type="entry name" value="Fibronectin type III"/>
    <property type="match status" value="3"/>
</dbReference>
<keyword evidence="5 16" id="KW-0812">Transmembrane</keyword>
<dbReference type="Gene3D" id="2.60.40.10">
    <property type="entry name" value="Immunoglobulins"/>
    <property type="match status" value="3"/>
</dbReference>
<keyword evidence="9 16" id="KW-1133">Transmembrane helix</keyword>
<dbReference type="InterPro" id="IPR000494">
    <property type="entry name" value="Rcpt_L-dom"/>
</dbReference>
<evidence type="ECO:0000256" key="17">
    <source>
        <dbReference type="SAM" id="SignalP"/>
    </source>
</evidence>
<evidence type="ECO:0000256" key="5">
    <source>
        <dbReference type="ARBA" id="ARBA00022692"/>
    </source>
</evidence>
<feature type="transmembrane region" description="Helical" evidence="16">
    <location>
        <begin position="1005"/>
        <end position="1025"/>
    </location>
</feature>
<feature type="signal peptide" evidence="17">
    <location>
        <begin position="1"/>
        <end position="23"/>
    </location>
</feature>
<keyword evidence="17" id="KW-0732">Signal</keyword>
<dbReference type="SUPFAM" id="SSF57184">
    <property type="entry name" value="Growth factor receptor domain"/>
    <property type="match status" value="1"/>
</dbReference>
<name>A0A084WFZ9_ANOSI</name>
<evidence type="ECO:0000313" key="21">
    <source>
        <dbReference type="Proteomes" id="UP000030765"/>
    </source>
</evidence>
<dbReference type="SUPFAM" id="SSF52058">
    <property type="entry name" value="L domain-like"/>
    <property type="match status" value="2"/>
</dbReference>
<evidence type="ECO:0000256" key="4">
    <source>
        <dbReference type="ARBA" id="ARBA00022679"/>
    </source>
</evidence>
<dbReference type="Pfam" id="PF01030">
    <property type="entry name" value="Recep_L_domain"/>
    <property type="match status" value="2"/>
</dbReference>
<dbReference type="InterPro" id="IPR006211">
    <property type="entry name" value="Furin-like_Cys-rich_dom"/>
</dbReference>
<dbReference type="InterPro" id="IPR036941">
    <property type="entry name" value="Rcpt_L-dom_sf"/>
</dbReference>
<dbReference type="GO" id="GO:0004714">
    <property type="term" value="F:transmembrane receptor protein tyrosine kinase activity"/>
    <property type="evidence" value="ECO:0007669"/>
    <property type="project" value="UniProtKB-EC"/>
</dbReference>
<evidence type="ECO:0000256" key="1">
    <source>
        <dbReference type="ARBA" id="ARBA00004479"/>
    </source>
</evidence>
<comment type="catalytic activity">
    <reaction evidence="14">
        <text>L-tyrosyl-[protein] + ATP = O-phospho-L-tyrosyl-[protein] + ADP + H(+)</text>
        <dbReference type="Rhea" id="RHEA:10596"/>
        <dbReference type="Rhea" id="RHEA-COMP:10136"/>
        <dbReference type="Rhea" id="RHEA-COMP:20101"/>
        <dbReference type="ChEBI" id="CHEBI:15378"/>
        <dbReference type="ChEBI" id="CHEBI:30616"/>
        <dbReference type="ChEBI" id="CHEBI:46858"/>
        <dbReference type="ChEBI" id="CHEBI:61978"/>
        <dbReference type="ChEBI" id="CHEBI:456216"/>
        <dbReference type="EC" id="2.7.10.1"/>
    </reaction>
</comment>
<reference evidence="19 21" key="1">
    <citation type="journal article" date="2014" name="BMC Genomics">
        <title>Genome sequence of Anopheles sinensis provides insight into genetics basis of mosquito competence for malaria parasites.</title>
        <authorList>
            <person name="Zhou D."/>
            <person name="Zhang D."/>
            <person name="Ding G."/>
            <person name="Shi L."/>
            <person name="Hou Q."/>
            <person name="Ye Y."/>
            <person name="Xu Y."/>
            <person name="Zhou H."/>
            <person name="Xiong C."/>
            <person name="Li S."/>
            <person name="Yu J."/>
            <person name="Hong S."/>
            <person name="Yu X."/>
            <person name="Zou P."/>
            <person name="Chen C."/>
            <person name="Chang X."/>
            <person name="Wang W."/>
            <person name="Lv Y."/>
            <person name="Sun Y."/>
            <person name="Ma L."/>
            <person name="Shen B."/>
            <person name="Zhu C."/>
        </authorList>
    </citation>
    <scope>NUCLEOTIDE SEQUENCE [LARGE SCALE GENOMIC DNA]</scope>
</reference>
<keyword evidence="7" id="KW-0418">Kinase</keyword>
<dbReference type="InterPro" id="IPR003961">
    <property type="entry name" value="FN3_dom"/>
</dbReference>
<dbReference type="OMA" id="CITRESC"/>
<dbReference type="SMART" id="SM00060">
    <property type="entry name" value="FN3"/>
    <property type="match status" value="3"/>
</dbReference>
<evidence type="ECO:0000256" key="8">
    <source>
        <dbReference type="ARBA" id="ARBA00022840"/>
    </source>
</evidence>
<evidence type="ECO:0000256" key="12">
    <source>
        <dbReference type="ARBA" id="ARBA00023170"/>
    </source>
</evidence>
<evidence type="ECO:0000256" key="3">
    <source>
        <dbReference type="ARBA" id="ARBA00022553"/>
    </source>
</evidence>
<dbReference type="EMBL" id="KE525343">
    <property type="protein sequence ID" value="KFB49143.1"/>
    <property type="molecule type" value="Genomic_DNA"/>
</dbReference>
<dbReference type="VEuPathDB" id="VectorBase:ASIS003650"/>
<evidence type="ECO:0000256" key="10">
    <source>
        <dbReference type="ARBA" id="ARBA00023136"/>
    </source>
</evidence>
<accession>A0A084WFZ9</accession>
<dbReference type="InterPro" id="IPR009030">
    <property type="entry name" value="Growth_fac_rcpt_cys_sf"/>
</dbReference>
<evidence type="ECO:0000256" key="6">
    <source>
        <dbReference type="ARBA" id="ARBA00022741"/>
    </source>
</evidence>
<dbReference type="GO" id="GO:0016020">
    <property type="term" value="C:membrane"/>
    <property type="evidence" value="ECO:0007669"/>
    <property type="project" value="UniProtKB-SubCell"/>
</dbReference>
<reference evidence="20" key="2">
    <citation type="submission" date="2020-05" db="UniProtKB">
        <authorList>
            <consortium name="EnsemblMetazoa"/>
        </authorList>
    </citation>
    <scope>IDENTIFICATION</scope>
</reference>
<dbReference type="Pfam" id="PF00757">
    <property type="entry name" value="Furin-like"/>
    <property type="match status" value="1"/>
</dbReference>
<evidence type="ECO:0000313" key="19">
    <source>
        <dbReference type="EMBL" id="KFB49143.1"/>
    </source>
</evidence>
<evidence type="ECO:0000256" key="2">
    <source>
        <dbReference type="ARBA" id="ARBA00011902"/>
    </source>
</evidence>
<evidence type="ECO:0000256" key="16">
    <source>
        <dbReference type="SAM" id="Phobius"/>
    </source>
</evidence>
<evidence type="ECO:0000256" key="13">
    <source>
        <dbReference type="ARBA" id="ARBA00023180"/>
    </source>
</evidence>
<dbReference type="Gene3D" id="3.80.20.20">
    <property type="entry name" value="Receptor L-domain"/>
    <property type="match status" value="2"/>
</dbReference>
<keyword evidence="13" id="KW-0325">Glycoprotein</keyword>
<feature type="compositionally biased region" description="Acidic residues" evidence="15">
    <location>
        <begin position="711"/>
        <end position="724"/>
    </location>
</feature>
<dbReference type="EMBL" id="ATLV01023416">
    <property type="status" value="NOT_ANNOTATED_CDS"/>
    <property type="molecule type" value="Genomic_DNA"/>
</dbReference>
<feature type="domain" description="Fibronectin type-III" evidence="18">
    <location>
        <begin position="622"/>
        <end position="846"/>
    </location>
</feature>
<sequence>MLIGNRLLVEICLLLVWCGASESLTITEPPLTATTLLTLGSNVTSSTVTNQTAEDSDDNDLNCSNVDIRNNLRQLVLIQNCTVINGFLHLMLMDRVPAEEFKKYSFPNLREITGYLLMFRVVNLGSLRNLFPNLMVIRGQQLIRNYAMVFYDMKNMIELGLKNLIAIQRGFIYTQHCPILCHLDTIDWSSITGQSNSTKDLNFFEPPKGKCNNVEVCRGCEPKYCWGSTSCQKFYKGFNFNGKIKCHKQCLGGCTGTSDTDCKVCRGWKEGKRCVEQCSHERLQFRHTNRCITRESCLKRNGRLHQGECVLECPAGFSPTNVDLDVADFDAHTCFPCRNRCPKVCDSADIMYLSDVDRFRGCTVINGSLHIRLKQDHPDLIGELKSGLKDVVEIMGILKVFRSNFISSLEFLSSLEIIHGQETGDNSNFSLMVYENSNLQRLWDFGEKQMLRIMSRGMYFRNNALLCNAHIMKLRNITEYDNSTDTIDWGSNGYMQACHVEHFRVRSEVLSSRNVTVYWGKYLGKTHHRLLGYLIYYIRTNENKSPYEGRDLCSKFGWRTRYVALENVTMKGDWYMYNLTRLKPYTRYAFYVRTYFNETINSSTDHVGLSEVHYFKTAKDRPTSPQHLRTVRKTDTTITLGWVLFPSEHELVSLYHVDVFIEPDEPEKFDQRNFCLHPHEPSVSNGVADDAVDLSGGCSKEFCCELLELEEEAEDEDGDEEEVTGPDGFFSEHQPNDDDDEDGQSSRGRRRKRSIEESSRKTNKKSSSVVYDEFEKSMLNFLREADEEHQEQHGGRSRRDTEEIKFVNRIAARTFTTDNYQYTVDGLEPYRYYIFQLFACSENNTVYCSAYSLYADRTDRSPFIDLLNVTILTDNPTINHPAEVQSNDTELLPTVVQTTVGDRIVLHFPEPTEVNGLTVAYRIEVESLNGTVIRRWSRCITRLEHEQQKHLHTIRDVAPGEYLIRAQLISLAGPGQFTEWMFIRVLAPPAPEAVGNNGTSLRDGLIAFAVVLIFGAFGGAGAFMWRRRHRGGAGRRDDKIPLADNDGNQVELVDDGFVNCSLK</sequence>
<dbReference type="GO" id="GO:0005524">
    <property type="term" value="F:ATP binding"/>
    <property type="evidence" value="ECO:0007669"/>
    <property type="project" value="UniProtKB-KW"/>
</dbReference>
<feature type="domain" description="Fibronectin type-III" evidence="18">
    <location>
        <begin position="890"/>
        <end position="975"/>
    </location>
</feature>
<keyword evidence="3" id="KW-0597">Phosphoprotein</keyword>
<dbReference type="CDD" id="cd00063">
    <property type="entry name" value="FN3"/>
    <property type="match status" value="1"/>
</dbReference>
<dbReference type="EC" id="2.7.10.1" evidence="2"/>
<dbReference type="STRING" id="74873.A0A084WFZ9"/>
<dbReference type="InterPro" id="IPR036116">
    <property type="entry name" value="FN3_sf"/>
</dbReference>
<evidence type="ECO:0000256" key="11">
    <source>
        <dbReference type="ARBA" id="ARBA00023137"/>
    </source>
</evidence>
<keyword evidence="11" id="KW-0829">Tyrosine-protein kinase</keyword>
<keyword evidence="8" id="KW-0067">ATP-binding</keyword>
<comment type="subcellular location">
    <subcellularLocation>
        <location evidence="1">Membrane</location>
        <topology evidence="1">Single-pass type I membrane protein</topology>
    </subcellularLocation>
</comment>
<evidence type="ECO:0000259" key="18">
    <source>
        <dbReference type="SMART" id="SM00060"/>
    </source>
</evidence>
<dbReference type="OrthoDB" id="6612654at2759"/>
<keyword evidence="4" id="KW-0808">Transferase</keyword>
<proteinExistence type="predicted"/>
<dbReference type="VEuPathDB" id="VectorBase:ASIC017298"/>